<dbReference type="Gene3D" id="3.40.50.10600">
    <property type="entry name" value="SpoIIaa-like domains"/>
    <property type="match status" value="1"/>
</dbReference>
<name>A0ABW5DJX0_9HYPH</name>
<dbReference type="EMBL" id="JBHUIR010000054">
    <property type="protein sequence ID" value="MFD2260808.1"/>
    <property type="molecule type" value="Genomic_DNA"/>
</dbReference>
<dbReference type="SUPFAM" id="SSF52091">
    <property type="entry name" value="SpoIIaa-like"/>
    <property type="match status" value="1"/>
</dbReference>
<sequence>MLINETPPNVRRIATDRDDVLAFEVSGQIASSDIENLYGLLDGAVSLHDSVDVIVIVHDYEGVDWSGMSLAETFTGKSSAFRHVRRIALVGAEGWISAGMRLATLFTSIEVRQFSQDEATAAWEWIGAKPLAHP</sequence>
<reference evidence="2" key="1">
    <citation type="journal article" date="2019" name="Int. J. Syst. Evol. Microbiol.">
        <title>The Global Catalogue of Microorganisms (GCM) 10K type strain sequencing project: providing services to taxonomists for standard genome sequencing and annotation.</title>
        <authorList>
            <consortium name="The Broad Institute Genomics Platform"/>
            <consortium name="The Broad Institute Genome Sequencing Center for Infectious Disease"/>
            <person name="Wu L."/>
            <person name="Ma J."/>
        </authorList>
    </citation>
    <scope>NUCLEOTIDE SEQUENCE [LARGE SCALE GENOMIC DNA]</scope>
    <source>
        <strain evidence="2">KCTC 23707</strain>
    </source>
</reference>
<proteinExistence type="predicted"/>
<dbReference type="InterPro" id="IPR038396">
    <property type="entry name" value="SpoIIAA-like_sf"/>
</dbReference>
<gene>
    <name evidence="1" type="ORF">ACFSMZ_13710</name>
</gene>
<dbReference type="Proteomes" id="UP001597373">
    <property type="component" value="Unassembled WGS sequence"/>
</dbReference>
<dbReference type="InterPro" id="IPR021866">
    <property type="entry name" value="SpoIIAA-like"/>
</dbReference>
<dbReference type="InterPro" id="IPR036513">
    <property type="entry name" value="STAS_dom_sf"/>
</dbReference>
<keyword evidence="2" id="KW-1185">Reference proteome</keyword>
<dbReference type="RefSeq" id="WP_345098081.1">
    <property type="nucleotide sequence ID" value="NZ_BAABGS010000012.1"/>
</dbReference>
<dbReference type="Pfam" id="PF11964">
    <property type="entry name" value="SpoIIAA-like"/>
    <property type="match status" value="1"/>
</dbReference>
<comment type="caution">
    <text evidence="1">The sequence shown here is derived from an EMBL/GenBank/DDBJ whole genome shotgun (WGS) entry which is preliminary data.</text>
</comment>
<accession>A0ABW5DJX0</accession>
<evidence type="ECO:0000313" key="1">
    <source>
        <dbReference type="EMBL" id="MFD2260808.1"/>
    </source>
</evidence>
<evidence type="ECO:0000313" key="2">
    <source>
        <dbReference type="Proteomes" id="UP001597373"/>
    </source>
</evidence>
<organism evidence="1 2">
    <name type="scientific">Chelativorans composti</name>
    <dbReference type="NCBI Taxonomy" id="768533"/>
    <lineage>
        <taxon>Bacteria</taxon>
        <taxon>Pseudomonadati</taxon>
        <taxon>Pseudomonadota</taxon>
        <taxon>Alphaproteobacteria</taxon>
        <taxon>Hyphomicrobiales</taxon>
        <taxon>Phyllobacteriaceae</taxon>
        <taxon>Chelativorans</taxon>
    </lineage>
</organism>
<protein>
    <submittedName>
        <fullName evidence="1">STAS/SEC14 domain-containing protein</fullName>
    </submittedName>
</protein>